<dbReference type="PROSITE" id="PS51257">
    <property type="entry name" value="PROKAR_LIPOPROTEIN"/>
    <property type="match status" value="1"/>
</dbReference>
<dbReference type="Proteomes" id="UP001596241">
    <property type="component" value="Unassembled WGS sequence"/>
</dbReference>
<protein>
    <recommendedName>
        <fullName evidence="4">Secreted protein</fullName>
    </recommendedName>
</protein>
<accession>A0ABW1FF29</accession>
<sequence>MRMRFSRRAALVATAGALALSCVNLTTASAAPGVVIQENGGQFKQTRDPQAGKCYPGLGADTAISNRTSGTILLFPDGNCSTKVLNPLGPGEFRPDENVGSFLALD</sequence>
<gene>
    <name evidence="2" type="ORF">ACFP3M_02975</name>
</gene>
<keyword evidence="3" id="KW-1185">Reference proteome</keyword>
<reference evidence="3" key="1">
    <citation type="journal article" date="2019" name="Int. J. Syst. Evol. Microbiol.">
        <title>The Global Catalogue of Microorganisms (GCM) 10K type strain sequencing project: providing services to taxonomists for standard genome sequencing and annotation.</title>
        <authorList>
            <consortium name="The Broad Institute Genomics Platform"/>
            <consortium name="The Broad Institute Genome Sequencing Center for Infectious Disease"/>
            <person name="Wu L."/>
            <person name="Ma J."/>
        </authorList>
    </citation>
    <scope>NUCLEOTIDE SEQUENCE [LARGE SCALE GENOMIC DNA]</scope>
    <source>
        <strain evidence="3">CGMCC 1.15809</strain>
    </source>
</reference>
<feature type="signal peptide" evidence="1">
    <location>
        <begin position="1"/>
        <end position="30"/>
    </location>
</feature>
<evidence type="ECO:0000256" key="1">
    <source>
        <dbReference type="SAM" id="SignalP"/>
    </source>
</evidence>
<evidence type="ECO:0000313" key="3">
    <source>
        <dbReference type="Proteomes" id="UP001596241"/>
    </source>
</evidence>
<evidence type="ECO:0008006" key="4">
    <source>
        <dbReference type="Google" id="ProtNLM"/>
    </source>
</evidence>
<dbReference type="EMBL" id="JBHSPW010000001">
    <property type="protein sequence ID" value="MFC5891784.1"/>
    <property type="molecule type" value="Genomic_DNA"/>
</dbReference>
<proteinExistence type="predicted"/>
<comment type="caution">
    <text evidence="2">The sequence shown here is derived from an EMBL/GenBank/DDBJ whole genome shotgun (WGS) entry which is preliminary data.</text>
</comment>
<evidence type="ECO:0000313" key="2">
    <source>
        <dbReference type="EMBL" id="MFC5891784.1"/>
    </source>
</evidence>
<keyword evidence="1" id="KW-0732">Signal</keyword>
<organism evidence="2 3">
    <name type="scientific">Streptomyces ramulosus</name>
    <dbReference type="NCBI Taxonomy" id="47762"/>
    <lineage>
        <taxon>Bacteria</taxon>
        <taxon>Bacillati</taxon>
        <taxon>Actinomycetota</taxon>
        <taxon>Actinomycetes</taxon>
        <taxon>Kitasatosporales</taxon>
        <taxon>Streptomycetaceae</taxon>
        <taxon>Streptomyces</taxon>
    </lineage>
</organism>
<dbReference type="RefSeq" id="WP_345080876.1">
    <property type="nucleotide sequence ID" value="NZ_BAAAWG010000006.1"/>
</dbReference>
<feature type="chain" id="PRO_5047382610" description="Secreted protein" evidence="1">
    <location>
        <begin position="31"/>
        <end position="106"/>
    </location>
</feature>
<name>A0ABW1FF29_9ACTN</name>